<dbReference type="Proteomes" id="UP000223856">
    <property type="component" value="Segment"/>
</dbReference>
<protein>
    <submittedName>
        <fullName evidence="1">Uncharacterized protein</fullName>
    </submittedName>
</protein>
<name>A0A142KBI5_9CAUD</name>
<dbReference type="KEGG" id="vg:40079229"/>
<dbReference type="EMBL" id="KU963258">
    <property type="protein sequence ID" value="AMS03468.1"/>
    <property type="molecule type" value="Genomic_DNA"/>
</dbReference>
<sequence>MSTKKTRKRRNTGGFGFLSRAQLLEAKCKRLARELQSWVEADGDADDEALLKQQTALIEEIYALEPQVRFEEGRIYPAVVAFDLVREGEDSKGVERAMTVPSVAIGAALLMSDDNGQHAAKWFVAPTLEDHPESGFTWPELMRYISLAGLNSLEVLR</sequence>
<gene>
    <name evidence="1" type="primary">75</name>
    <name evidence="1" type="ORF">SEA_KATYUSHA_75</name>
</gene>
<keyword evidence="2" id="KW-1185">Reference proteome</keyword>
<proteinExistence type="predicted"/>
<reference evidence="1 2" key="1">
    <citation type="submission" date="2016-03" db="EMBL/GenBank/DDBJ databases">
        <authorList>
            <person name="Green D.E."/>
            <person name="Kennedy B.V."/>
            <person name="Kocak B.Z."/>
            <person name="Moretti M.L."/>
            <person name="Onelangsy F.L."/>
            <person name="Mezghani N.A."/>
            <person name="Thompson P.K."/>
            <person name="Ulbrich M.C."/>
            <person name="Furbee E.C."/>
            <person name="Grubb S.R."/>
            <person name="Warner M.H."/>
            <person name="Montgomery M.T."/>
            <person name="Garlena R.A."/>
            <person name="Russell D.A."/>
            <person name="Pope W.H."/>
            <person name="Jacobs-Sera D."/>
            <person name="Hendrix R.W."/>
            <person name="Hatfull G.F."/>
        </authorList>
    </citation>
    <scope>NUCLEOTIDE SEQUENCE [LARGE SCALE GENOMIC DNA]</scope>
</reference>
<organism evidence="1 2">
    <name type="scientific">Gordonia phage Katyusha</name>
    <dbReference type="NCBI Taxonomy" id="1821555"/>
    <lineage>
        <taxon>Viruses</taxon>
        <taxon>Duplodnaviria</taxon>
        <taxon>Heunggongvirae</taxon>
        <taxon>Uroviricota</taxon>
        <taxon>Caudoviricetes</taxon>
        <taxon>Demosthenesvirus</taxon>
        <taxon>Demosthenesvirus katyusha</taxon>
    </lineage>
</organism>
<dbReference type="RefSeq" id="YP_009603350.1">
    <property type="nucleotide sequence ID" value="NC_041950.1"/>
</dbReference>
<evidence type="ECO:0000313" key="1">
    <source>
        <dbReference type="EMBL" id="AMS03468.1"/>
    </source>
</evidence>
<dbReference type="GeneID" id="40079229"/>
<accession>A0A142KBI5</accession>
<evidence type="ECO:0000313" key="2">
    <source>
        <dbReference type="Proteomes" id="UP000223856"/>
    </source>
</evidence>